<feature type="transmembrane region" description="Helical" evidence="1">
    <location>
        <begin position="119"/>
        <end position="139"/>
    </location>
</feature>
<gene>
    <name evidence="2" type="ORF">COY32_05090</name>
</gene>
<keyword evidence="1" id="KW-0812">Transmembrane</keyword>
<feature type="transmembrane region" description="Helical" evidence="1">
    <location>
        <begin position="29"/>
        <end position="53"/>
    </location>
</feature>
<dbReference type="AlphaFoldDB" id="A0A2M7THA4"/>
<organism evidence="2 3">
    <name type="scientific">candidate division WWE3 bacterium CG_4_10_14_0_2_um_filter_41_14</name>
    <dbReference type="NCBI Taxonomy" id="1975072"/>
    <lineage>
        <taxon>Bacteria</taxon>
        <taxon>Katanobacteria</taxon>
    </lineage>
</organism>
<dbReference type="EMBL" id="PFNL01000131">
    <property type="protein sequence ID" value="PIZ45560.1"/>
    <property type="molecule type" value="Genomic_DNA"/>
</dbReference>
<feature type="transmembrane region" description="Helical" evidence="1">
    <location>
        <begin position="145"/>
        <end position="163"/>
    </location>
</feature>
<proteinExistence type="predicted"/>
<evidence type="ECO:0000313" key="2">
    <source>
        <dbReference type="EMBL" id="PIZ45560.1"/>
    </source>
</evidence>
<keyword evidence="1" id="KW-1133">Transmembrane helix</keyword>
<reference evidence="3" key="1">
    <citation type="submission" date="2017-09" db="EMBL/GenBank/DDBJ databases">
        <title>Depth-based differentiation of microbial function through sediment-hosted aquifers and enrichment of novel symbionts in the deep terrestrial subsurface.</title>
        <authorList>
            <person name="Probst A.J."/>
            <person name="Ladd B."/>
            <person name="Jarett J.K."/>
            <person name="Geller-Mcgrath D.E."/>
            <person name="Sieber C.M.K."/>
            <person name="Emerson J.B."/>
            <person name="Anantharaman K."/>
            <person name="Thomas B.C."/>
            <person name="Malmstrom R."/>
            <person name="Stieglmeier M."/>
            <person name="Klingl A."/>
            <person name="Woyke T."/>
            <person name="Ryan C.M."/>
            <person name="Banfield J.F."/>
        </authorList>
    </citation>
    <scope>NUCLEOTIDE SEQUENCE [LARGE SCALE GENOMIC DNA]</scope>
</reference>
<dbReference type="Proteomes" id="UP000228920">
    <property type="component" value="Unassembled WGS sequence"/>
</dbReference>
<evidence type="ECO:0000256" key="1">
    <source>
        <dbReference type="SAM" id="Phobius"/>
    </source>
</evidence>
<evidence type="ECO:0000313" key="3">
    <source>
        <dbReference type="Proteomes" id="UP000228920"/>
    </source>
</evidence>
<feature type="transmembrane region" description="Helical" evidence="1">
    <location>
        <begin position="59"/>
        <end position="77"/>
    </location>
</feature>
<comment type="caution">
    <text evidence="2">The sequence shown here is derived from an EMBL/GenBank/DDBJ whole genome shotgun (WGS) entry which is preliminary data.</text>
</comment>
<sequence>MTNHPVKAHVVIYAEAEDRKASANLKNMLALVIAVVLIGVIVKFVLPFLWVAISGTTVVLFSILGTLIFGSAATSAFKISPEEGTLAIEKYAEKKKIEKVDGEYSAEDMEILLDAWLKNAAVGIFSHIILIMFVCVIAFSKGYQIFPVNILGFLAIFASLYGLKRFLKSRAESETAEKFKTFRYRSTNTTGRILRLFTSSTLALYFVSILLIKTGVLQQLMGLIH</sequence>
<protein>
    <submittedName>
        <fullName evidence="2">Uncharacterized protein</fullName>
    </submittedName>
</protein>
<name>A0A2M7THA4_UNCKA</name>
<keyword evidence="1" id="KW-0472">Membrane</keyword>
<feature type="transmembrane region" description="Helical" evidence="1">
    <location>
        <begin position="193"/>
        <end position="212"/>
    </location>
</feature>
<accession>A0A2M7THA4</accession>